<dbReference type="EMBL" id="CP028137">
    <property type="protein sequence ID" value="AZZ52372.1"/>
    <property type="molecule type" value="Genomic_DNA"/>
</dbReference>
<reference evidence="1 2" key="1">
    <citation type="submission" date="2018-03" db="EMBL/GenBank/DDBJ databases">
        <title>Bacteriophage NCPPB3778 and a type I-E CRISPR drive the evolution of the US Biological Select Agent, Rathayibacter toxicus.</title>
        <authorList>
            <person name="Davis E.W.II."/>
            <person name="Tabima J.F."/>
            <person name="Weisberg A.J."/>
            <person name="Dantas Lopes L."/>
            <person name="Wiseman M.S."/>
            <person name="Wiseman M.S."/>
            <person name="Pupko T."/>
            <person name="Belcher M.S."/>
            <person name="Sechler A.J."/>
            <person name="Tancos M.A."/>
            <person name="Schroeder B.K."/>
            <person name="Murray T.D."/>
            <person name="Luster D.G."/>
            <person name="Schneider W.L."/>
            <person name="Rogers E."/>
            <person name="Andreote F.D."/>
            <person name="Grunwald N.J."/>
            <person name="Putnam M.L."/>
            <person name="Chang J.H."/>
        </authorList>
    </citation>
    <scope>NUCLEOTIDE SEQUENCE [LARGE SCALE GENOMIC DNA]</scope>
    <source>
        <strain evidence="1 2">DSM 15932</strain>
    </source>
</reference>
<protein>
    <submittedName>
        <fullName evidence="1">Uncharacterized protein</fullName>
    </submittedName>
</protein>
<evidence type="ECO:0000313" key="2">
    <source>
        <dbReference type="Proteomes" id="UP000285317"/>
    </source>
</evidence>
<gene>
    <name evidence="1" type="ORF">C1I64_10135</name>
</gene>
<evidence type="ECO:0000313" key="1">
    <source>
        <dbReference type="EMBL" id="AZZ52372.1"/>
    </source>
</evidence>
<dbReference type="RefSeq" id="WP_127887110.1">
    <property type="nucleotide sequence ID" value="NZ_CP028137.1"/>
</dbReference>
<accession>A0A3Q9UWU8</accession>
<dbReference type="Proteomes" id="UP000285317">
    <property type="component" value="Chromosome"/>
</dbReference>
<dbReference type="AlphaFoldDB" id="A0A3Q9UWU8"/>
<sequence>MGQGRARGLGRAAVVLTAVLLLTGCSGDSFRADFARTFGSDEAVADVELATVEDMPFTGGVSAEIVARGDLSDADLTSLAERLAAFAAKRPTGDVRILLDAEDLTLPVSGAEDLTSGRIAAALALREDPRVESLALAADDSEDRVSGLSLFLSEQATADDAFALARDAPALLPDAPPLHVSVQSADRSLLVSGTPGPWLDDAERLWTAISAAVPTTGFRAAPDHLAVTLASDADRAAATLAAAAVPSGATAVTFSGP</sequence>
<name>A0A3Q9UWU8_9MICO</name>
<dbReference type="PROSITE" id="PS51257">
    <property type="entry name" value="PROKAR_LIPOPROTEIN"/>
    <property type="match status" value="1"/>
</dbReference>
<proteinExistence type="predicted"/>
<dbReference type="KEGG" id="rfs:C1I64_10135"/>
<organism evidence="1 2">
    <name type="scientific">Rathayibacter festucae DSM 15932</name>
    <dbReference type="NCBI Taxonomy" id="1328866"/>
    <lineage>
        <taxon>Bacteria</taxon>
        <taxon>Bacillati</taxon>
        <taxon>Actinomycetota</taxon>
        <taxon>Actinomycetes</taxon>
        <taxon>Micrococcales</taxon>
        <taxon>Microbacteriaceae</taxon>
        <taxon>Rathayibacter</taxon>
    </lineage>
</organism>